<keyword evidence="7" id="KW-0539">Nucleus</keyword>
<dbReference type="GO" id="GO:0080090">
    <property type="term" value="P:regulation of primary metabolic process"/>
    <property type="evidence" value="ECO:0007669"/>
    <property type="project" value="UniProtKB-ARBA"/>
</dbReference>
<feature type="domain" description="HTH myb-type" evidence="9">
    <location>
        <begin position="7"/>
        <end position="63"/>
    </location>
</feature>
<feature type="domain" description="HTH myb-type" evidence="9">
    <location>
        <begin position="69"/>
        <end position="114"/>
    </location>
</feature>
<organism evidence="10">
    <name type="scientific">Trifolium repens</name>
    <name type="common">Creeping white clover</name>
    <dbReference type="NCBI Taxonomy" id="3899"/>
    <lineage>
        <taxon>Eukaryota</taxon>
        <taxon>Viridiplantae</taxon>
        <taxon>Streptophyta</taxon>
        <taxon>Embryophyta</taxon>
        <taxon>Tracheophyta</taxon>
        <taxon>Spermatophyta</taxon>
        <taxon>Magnoliopsida</taxon>
        <taxon>eudicotyledons</taxon>
        <taxon>Gunneridae</taxon>
        <taxon>Pentapetalae</taxon>
        <taxon>rosids</taxon>
        <taxon>fabids</taxon>
        <taxon>Fabales</taxon>
        <taxon>Fabaceae</taxon>
        <taxon>Papilionoideae</taxon>
        <taxon>50 kb inversion clade</taxon>
        <taxon>NPAAA clade</taxon>
        <taxon>Hologalegina</taxon>
        <taxon>IRL clade</taxon>
        <taxon>Trifolieae</taxon>
        <taxon>Trifolium</taxon>
    </lineage>
</organism>
<keyword evidence="2" id="KW-0677">Repeat</keyword>
<evidence type="ECO:0000313" key="10">
    <source>
        <dbReference type="EMBL" id="AIT76556.1"/>
    </source>
</evidence>
<feature type="domain" description="Myb-like" evidence="8">
    <location>
        <begin position="7"/>
        <end position="59"/>
    </location>
</feature>
<dbReference type="InterPro" id="IPR017930">
    <property type="entry name" value="Myb_dom"/>
</dbReference>
<dbReference type="Pfam" id="PF00249">
    <property type="entry name" value="Myb_DNA-binding"/>
    <property type="match status" value="2"/>
</dbReference>
<dbReference type="InterPro" id="IPR001005">
    <property type="entry name" value="SANT/Myb"/>
</dbReference>
<proteinExistence type="evidence at transcript level"/>
<dbReference type="SUPFAM" id="SSF46689">
    <property type="entry name" value="Homeodomain-like"/>
    <property type="match status" value="1"/>
</dbReference>
<protein>
    <submittedName>
        <fullName evidence="10">R2R3 MYB protein</fullName>
    </submittedName>
</protein>
<dbReference type="SMART" id="SM00717">
    <property type="entry name" value="SANT"/>
    <property type="match status" value="2"/>
</dbReference>
<dbReference type="GO" id="GO:0003677">
    <property type="term" value="F:DNA binding"/>
    <property type="evidence" value="ECO:0007669"/>
    <property type="project" value="UniProtKB-KW"/>
</dbReference>
<sequence>MEKSKTRSGVRKGAWTYEEDKLLKSCISKYGEGKWHLVPQRAGLNRCRKSCRLRWLNYLNPTINKEILSEDEVDMMLRLHKLLGNRWSLIVGRLPGGTANYVKNYWHTHLQKKMVSRKLEESKEREKLEETVKPHAIIKPQPLTFSANSPWLNRKYINFVTPIVAVSTKDGTVANDHIENTMLPINDTDVDCAAQPYTTNSTMSAMWWENLLNVSNDKIASSSLLQEDDSNLEFPNVNFLEVPNVNYSNWDSNLYEFDSILDILN</sequence>
<evidence type="ECO:0000259" key="8">
    <source>
        <dbReference type="PROSITE" id="PS50090"/>
    </source>
</evidence>
<dbReference type="CDD" id="cd00167">
    <property type="entry name" value="SANT"/>
    <property type="match status" value="2"/>
</dbReference>
<keyword evidence="6" id="KW-0804">Transcription</keyword>
<dbReference type="FunFam" id="1.10.10.60:FF:000218">
    <property type="entry name" value="Myb transcription factor"/>
    <property type="match status" value="1"/>
</dbReference>
<dbReference type="PROSITE" id="PS50090">
    <property type="entry name" value="MYB_LIKE"/>
    <property type="match status" value="2"/>
</dbReference>
<dbReference type="PANTHER" id="PTHR47999:SF24">
    <property type="entry name" value="TRANSCRIPTION FACTOR MYB90"/>
    <property type="match status" value="1"/>
</dbReference>
<dbReference type="AlphaFoldDB" id="A0A097J9V1"/>
<comment type="subcellular location">
    <subcellularLocation>
        <location evidence="1">Nucleus</location>
    </subcellularLocation>
</comment>
<keyword evidence="3" id="KW-0805">Transcription regulation</keyword>
<dbReference type="EMBL" id="KM199562">
    <property type="protein sequence ID" value="AIT76556.1"/>
    <property type="molecule type" value="mRNA"/>
</dbReference>
<dbReference type="InterPro" id="IPR015495">
    <property type="entry name" value="Myb_TF_plants"/>
</dbReference>
<evidence type="ECO:0000256" key="3">
    <source>
        <dbReference type="ARBA" id="ARBA00023015"/>
    </source>
</evidence>
<evidence type="ECO:0000256" key="4">
    <source>
        <dbReference type="ARBA" id="ARBA00023125"/>
    </source>
</evidence>
<feature type="domain" description="Myb-like" evidence="8">
    <location>
        <begin position="60"/>
        <end position="110"/>
    </location>
</feature>
<accession>A0A097J9V1</accession>
<evidence type="ECO:0000256" key="1">
    <source>
        <dbReference type="ARBA" id="ARBA00004123"/>
    </source>
</evidence>
<dbReference type="GO" id="GO:0005634">
    <property type="term" value="C:nucleus"/>
    <property type="evidence" value="ECO:0007669"/>
    <property type="project" value="UniProtKB-SubCell"/>
</dbReference>
<reference evidence="10" key="1">
    <citation type="journal article" date="2014" name="New Phytol.">
        <title>Anthocyanin leaf markings are regulated by a family of R2R3-MYB genes in the genus Trifolium.</title>
        <authorList>
            <person name="Albert N.W."/>
            <person name="Griffiths A.G."/>
            <person name="Cousins G.R."/>
            <person name="Verry I.M."/>
            <person name="Williams W.M."/>
        </authorList>
    </citation>
    <scope>NUCLEOTIDE SEQUENCE</scope>
    <source>
        <strain evidence="10">Tr_RED_LEAF_DIFFUSEa</strain>
    </source>
</reference>
<keyword evidence="4" id="KW-0238">DNA-binding</keyword>
<dbReference type="PROSITE" id="PS51294">
    <property type="entry name" value="HTH_MYB"/>
    <property type="match status" value="2"/>
</dbReference>
<evidence type="ECO:0000256" key="5">
    <source>
        <dbReference type="ARBA" id="ARBA00023159"/>
    </source>
</evidence>
<evidence type="ECO:0000256" key="7">
    <source>
        <dbReference type="ARBA" id="ARBA00023242"/>
    </source>
</evidence>
<evidence type="ECO:0000259" key="9">
    <source>
        <dbReference type="PROSITE" id="PS51294"/>
    </source>
</evidence>
<dbReference type="InterPro" id="IPR009057">
    <property type="entry name" value="Homeodomain-like_sf"/>
</dbReference>
<evidence type="ECO:0000256" key="6">
    <source>
        <dbReference type="ARBA" id="ARBA00023163"/>
    </source>
</evidence>
<name>A0A097J9V1_TRIRP</name>
<dbReference type="PANTHER" id="PTHR47999">
    <property type="entry name" value="TRANSCRIPTION FACTOR MYB8-RELATED-RELATED"/>
    <property type="match status" value="1"/>
</dbReference>
<dbReference type="Gene3D" id="1.10.10.60">
    <property type="entry name" value="Homeodomain-like"/>
    <property type="match status" value="2"/>
</dbReference>
<keyword evidence="5" id="KW-0010">Activator</keyword>
<evidence type="ECO:0000256" key="2">
    <source>
        <dbReference type="ARBA" id="ARBA00022737"/>
    </source>
</evidence>